<dbReference type="GO" id="GO:0005524">
    <property type="term" value="F:ATP binding"/>
    <property type="evidence" value="ECO:0007669"/>
    <property type="project" value="UniProtKB-UniRule"/>
</dbReference>
<dbReference type="Pfam" id="PF00072">
    <property type="entry name" value="Response_reg"/>
    <property type="match status" value="1"/>
</dbReference>
<comment type="catalytic activity">
    <reaction evidence="8">
        <text>L-threonyl-[protein] + ATP = O-phospho-L-threonyl-[protein] + ADP + H(+)</text>
        <dbReference type="Rhea" id="RHEA:46608"/>
        <dbReference type="Rhea" id="RHEA-COMP:11060"/>
        <dbReference type="Rhea" id="RHEA-COMP:11605"/>
        <dbReference type="ChEBI" id="CHEBI:15378"/>
        <dbReference type="ChEBI" id="CHEBI:30013"/>
        <dbReference type="ChEBI" id="CHEBI:30616"/>
        <dbReference type="ChEBI" id="CHEBI:61977"/>
        <dbReference type="ChEBI" id="CHEBI:456216"/>
        <dbReference type="EC" id="2.7.11.1"/>
    </reaction>
</comment>
<dbReference type="GO" id="GO:0004674">
    <property type="term" value="F:protein serine/threonine kinase activity"/>
    <property type="evidence" value="ECO:0007669"/>
    <property type="project" value="UniProtKB-KW"/>
</dbReference>
<comment type="catalytic activity">
    <reaction evidence="9">
        <text>L-seryl-[protein] + ATP = O-phospho-L-seryl-[protein] + ADP + H(+)</text>
        <dbReference type="Rhea" id="RHEA:17989"/>
        <dbReference type="Rhea" id="RHEA-COMP:9863"/>
        <dbReference type="Rhea" id="RHEA-COMP:11604"/>
        <dbReference type="ChEBI" id="CHEBI:15378"/>
        <dbReference type="ChEBI" id="CHEBI:29999"/>
        <dbReference type="ChEBI" id="CHEBI:30616"/>
        <dbReference type="ChEBI" id="CHEBI:83421"/>
        <dbReference type="ChEBI" id="CHEBI:456216"/>
        <dbReference type="EC" id="2.7.11.1"/>
    </reaction>
</comment>
<dbReference type="EMBL" id="JBGBPQ010000002">
    <property type="protein sequence ID" value="KAL1527769.1"/>
    <property type="molecule type" value="Genomic_DNA"/>
</dbReference>
<dbReference type="Gene3D" id="1.10.510.10">
    <property type="entry name" value="Transferase(Phosphotransferase) domain 1"/>
    <property type="match status" value="1"/>
</dbReference>
<feature type="compositionally biased region" description="Basic residues" evidence="12">
    <location>
        <begin position="262"/>
        <end position="275"/>
    </location>
</feature>
<sequence length="972" mass="108484">MAQSEHSATPSSSGESEQLKTLISTIRSYVSPDAPGAVEGADGESALRACDSLQKLFESLMERNEKQQNFSECYDRRSLGSSPPSEWDEARLPIGRHKTPVPQRRESPMQLQSNPLAAGPTMIRLLVVEDDEFQQHAIEDLCVDCGYNTRCASDADEALEMVRCNPDINLVLSDVMMEGASGYDLLVRIRALRSSVAVIMISAYESIDLVEQCILSGADAYLLKPLRMHEMRNIWQYAWRRRHEVVMQKQVNDIVTGPNVHSGRKMKGARQRLKKKGYDDVHDNLDKSDRELDKLETVSNKAMEKSVREQLQQLILEEPHSAPLKSSHIDSDDPGLPPEAEDPDYSTSREESPCVTRSPRMAHVQTSKEQRTSTSEEAVTVQTSPSDDGATTICRLCEGTIPVKDLTYHLVCCTAIHSCYEKMRQTDSALKHFASSVRVRRKNMVDNLRAIEDSLAPLDTLAQYSDSAASMANDESMVVTYELMEIQRSAEDKLSKLKDPHLIELSAQVRRLVTKKMDILWDMLSMRELPATRIRAKNSKTSSFRKGRSIREFALVEPLGSGGFGTVWLAKRRRTGDLVAVKVLDKERPHMRLADARTEKTILACADCPYVVNLLFSFSTPKHWYLVMEFLPGGDCFSLLQNFGFLEEPVTVQICAETLLGLEYLHDMMVAHRDLKPQNMLISAEGHIKLADFGLSSEGPEPQPMNDGAAPSKDAPMYKSAVGTTDYLAPEIIHNAGYNFSVDFWALGVCLYQFLLGETPFNASTAEAVFRRIVTCDLHLPGPEDISPQASELITKLLVVDPTQRLGAGGLHEIKMADFFQHIDWSQELWKLPSLYKPDLSHPLDTSNFKLNAQAKDELAMMRSQLEDDHAEDDDSGDELRDVSDVDSFRLVNATQLARMQLAAATAQNFPQKIEPVEPIGSSADLEEPVPARLDRKSRPSKEQDAATHAPAAPDGVRHASKPELNLRSKSC</sequence>
<name>A0AB34K5T9_PRYPA</name>
<feature type="compositionally biased region" description="Basic and acidic residues" evidence="12">
    <location>
        <begin position="956"/>
        <end position="972"/>
    </location>
</feature>
<feature type="compositionally biased region" description="Basic and acidic residues" evidence="12">
    <location>
        <begin position="276"/>
        <end position="285"/>
    </location>
</feature>
<dbReference type="Pfam" id="PF00069">
    <property type="entry name" value="Pkinase"/>
    <property type="match status" value="1"/>
</dbReference>
<reference evidence="15 16" key="1">
    <citation type="journal article" date="2024" name="Science">
        <title>Giant polyketide synthase enzymes in the biosynthesis of giant marine polyether toxins.</title>
        <authorList>
            <person name="Fallon T.R."/>
            <person name="Shende V.V."/>
            <person name="Wierzbicki I.H."/>
            <person name="Pendleton A.L."/>
            <person name="Watervoot N.F."/>
            <person name="Auber R.P."/>
            <person name="Gonzalez D.J."/>
            <person name="Wisecaver J.H."/>
            <person name="Moore B.S."/>
        </authorList>
    </citation>
    <scope>NUCLEOTIDE SEQUENCE [LARGE SCALE GENOMIC DNA]</scope>
    <source>
        <strain evidence="15 16">12B1</strain>
    </source>
</reference>
<feature type="compositionally biased region" description="Basic and acidic residues" evidence="12">
    <location>
        <begin position="933"/>
        <end position="946"/>
    </location>
</feature>
<evidence type="ECO:0000313" key="15">
    <source>
        <dbReference type="EMBL" id="KAL1527769.1"/>
    </source>
</evidence>
<feature type="region of interest" description="Disordered" evidence="12">
    <location>
        <begin position="1"/>
        <end position="20"/>
    </location>
</feature>
<comment type="caution">
    <text evidence="15">The sequence shown here is derived from an EMBL/GenBank/DDBJ whole genome shotgun (WGS) entry which is preliminary data.</text>
</comment>
<dbReference type="InterPro" id="IPR000719">
    <property type="entry name" value="Prot_kinase_dom"/>
</dbReference>
<dbReference type="GO" id="GO:0007010">
    <property type="term" value="P:cytoskeleton organization"/>
    <property type="evidence" value="ECO:0007669"/>
    <property type="project" value="UniProtKB-ARBA"/>
</dbReference>
<dbReference type="InterPro" id="IPR011009">
    <property type="entry name" value="Kinase-like_dom_sf"/>
</dbReference>
<keyword evidence="2" id="KW-0723">Serine/threonine-protein kinase</keyword>
<dbReference type="CDD" id="cd05579">
    <property type="entry name" value="STKc_MAST_like"/>
    <property type="match status" value="1"/>
</dbReference>
<accession>A0AB34K5T9</accession>
<keyword evidence="3 10" id="KW-0597">Phosphoprotein</keyword>
<keyword evidence="16" id="KW-1185">Reference proteome</keyword>
<dbReference type="FunFam" id="1.10.510.10:FF:000024">
    <property type="entry name" value="Probable serine/threonine-protein kinase cot-1"/>
    <property type="match status" value="1"/>
</dbReference>
<feature type="region of interest" description="Disordered" evidence="12">
    <location>
        <begin position="257"/>
        <end position="285"/>
    </location>
</feature>
<dbReference type="SMART" id="SM00220">
    <property type="entry name" value="S_TKc"/>
    <property type="match status" value="1"/>
</dbReference>
<evidence type="ECO:0000256" key="5">
    <source>
        <dbReference type="ARBA" id="ARBA00022741"/>
    </source>
</evidence>
<evidence type="ECO:0000313" key="16">
    <source>
        <dbReference type="Proteomes" id="UP001515480"/>
    </source>
</evidence>
<dbReference type="SUPFAM" id="SSF56112">
    <property type="entry name" value="Protein kinase-like (PK-like)"/>
    <property type="match status" value="1"/>
</dbReference>
<feature type="modified residue" description="4-aspartylphosphate" evidence="10">
    <location>
        <position position="174"/>
    </location>
</feature>
<dbReference type="Gene3D" id="3.40.50.2300">
    <property type="match status" value="1"/>
</dbReference>
<feature type="domain" description="Protein kinase" evidence="13">
    <location>
        <begin position="553"/>
        <end position="820"/>
    </location>
</feature>
<evidence type="ECO:0000256" key="12">
    <source>
        <dbReference type="SAM" id="MobiDB-lite"/>
    </source>
</evidence>
<dbReference type="PANTHER" id="PTHR24356">
    <property type="entry name" value="SERINE/THREONINE-PROTEIN KINASE"/>
    <property type="match status" value="1"/>
</dbReference>
<evidence type="ECO:0000259" key="13">
    <source>
        <dbReference type="PROSITE" id="PS50011"/>
    </source>
</evidence>
<protein>
    <recommendedName>
        <fullName evidence="1">non-specific serine/threonine protein kinase</fullName>
        <ecNumber evidence="1">2.7.11.1</ecNumber>
    </recommendedName>
</protein>
<feature type="region of interest" description="Disordered" evidence="12">
    <location>
        <begin position="71"/>
        <end position="92"/>
    </location>
</feature>
<evidence type="ECO:0000256" key="11">
    <source>
        <dbReference type="PROSITE-ProRule" id="PRU10141"/>
    </source>
</evidence>
<dbReference type="AlphaFoldDB" id="A0AB34K5T9"/>
<evidence type="ECO:0000256" key="4">
    <source>
        <dbReference type="ARBA" id="ARBA00022679"/>
    </source>
</evidence>
<evidence type="ECO:0000256" key="3">
    <source>
        <dbReference type="ARBA" id="ARBA00022553"/>
    </source>
</evidence>
<dbReference type="GO" id="GO:0000160">
    <property type="term" value="P:phosphorelay signal transduction system"/>
    <property type="evidence" value="ECO:0007669"/>
    <property type="project" value="InterPro"/>
</dbReference>
<gene>
    <name evidence="15" type="ORF">AB1Y20_009154</name>
</gene>
<keyword evidence="4" id="KW-0808">Transferase</keyword>
<evidence type="ECO:0000256" key="7">
    <source>
        <dbReference type="ARBA" id="ARBA00022840"/>
    </source>
</evidence>
<evidence type="ECO:0000256" key="10">
    <source>
        <dbReference type="PROSITE-ProRule" id="PRU00169"/>
    </source>
</evidence>
<organism evidence="15 16">
    <name type="scientific">Prymnesium parvum</name>
    <name type="common">Toxic golden alga</name>
    <dbReference type="NCBI Taxonomy" id="97485"/>
    <lineage>
        <taxon>Eukaryota</taxon>
        <taxon>Haptista</taxon>
        <taxon>Haptophyta</taxon>
        <taxon>Prymnesiophyceae</taxon>
        <taxon>Prymnesiales</taxon>
        <taxon>Prymnesiaceae</taxon>
        <taxon>Prymnesium</taxon>
    </lineage>
</organism>
<evidence type="ECO:0000256" key="8">
    <source>
        <dbReference type="ARBA" id="ARBA00047899"/>
    </source>
</evidence>
<dbReference type="Proteomes" id="UP001515480">
    <property type="component" value="Unassembled WGS sequence"/>
</dbReference>
<dbReference type="InterPro" id="IPR050236">
    <property type="entry name" value="Ser_Thr_kinase_AGC"/>
</dbReference>
<keyword evidence="5 11" id="KW-0547">Nucleotide-binding</keyword>
<proteinExistence type="predicted"/>
<evidence type="ECO:0000256" key="6">
    <source>
        <dbReference type="ARBA" id="ARBA00022777"/>
    </source>
</evidence>
<evidence type="ECO:0000256" key="2">
    <source>
        <dbReference type="ARBA" id="ARBA00022527"/>
    </source>
</evidence>
<dbReference type="Gene3D" id="3.30.200.20">
    <property type="entry name" value="Phosphorylase Kinase, domain 1"/>
    <property type="match status" value="1"/>
</dbReference>
<evidence type="ECO:0000259" key="14">
    <source>
        <dbReference type="PROSITE" id="PS50110"/>
    </source>
</evidence>
<dbReference type="InterPro" id="IPR008271">
    <property type="entry name" value="Ser/Thr_kinase_AS"/>
</dbReference>
<keyword evidence="6" id="KW-0418">Kinase</keyword>
<dbReference type="PROSITE" id="PS50110">
    <property type="entry name" value="RESPONSE_REGULATORY"/>
    <property type="match status" value="1"/>
</dbReference>
<dbReference type="SMART" id="SM00448">
    <property type="entry name" value="REC"/>
    <property type="match status" value="1"/>
</dbReference>
<feature type="region of interest" description="Disordered" evidence="12">
    <location>
        <begin position="919"/>
        <end position="972"/>
    </location>
</feature>
<evidence type="ECO:0000256" key="9">
    <source>
        <dbReference type="ARBA" id="ARBA00048679"/>
    </source>
</evidence>
<dbReference type="PROSITE" id="PS50011">
    <property type="entry name" value="PROTEIN_KINASE_DOM"/>
    <property type="match status" value="1"/>
</dbReference>
<dbReference type="InterPro" id="IPR001789">
    <property type="entry name" value="Sig_transdc_resp-reg_receiver"/>
</dbReference>
<dbReference type="InterPro" id="IPR011006">
    <property type="entry name" value="CheY-like_superfamily"/>
</dbReference>
<feature type="domain" description="Response regulatory" evidence="14">
    <location>
        <begin position="124"/>
        <end position="239"/>
    </location>
</feature>
<dbReference type="CDD" id="cd00156">
    <property type="entry name" value="REC"/>
    <property type="match status" value="1"/>
</dbReference>
<dbReference type="PROSITE" id="PS00108">
    <property type="entry name" value="PROTEIN_KINASE_ST"/>
    <property type="match status" value="1"/>
</dbReference>
<dbReference type="PROSITE" id="PS00107">
    <property type="entry name" value="PROTEIN_KINASE_ATP"/>
    <property type="match status" value="1"/>
</dbReference>
<keyword evidence="7 11" id="KW-0067">ATP-binding</keyword>
<dbReference type="PANTHER" id="PTHR24356:SF1">
    <property type="entry name" value="SERINE_THREONINE-PROTEIN KINASE GREATWALL"/>
    <property type="match status" value="1"/>
</dbReference>
<dbReference type="InterPro" id="IPR017441">
    <property type="entry name" value="Protein_kinase_ATP_BS"/>
</dbReference>
<feature type="compositionally biased region" description="Polar residues" evidence="12">
    <location>
        <begin position="372"/>
        <end position="385"/>
    </location>
</feature>
<feature type="region of interest" description="Disordered" evidence="12">
    <location>
        <begin position="320"/>
        <end position="385"/>
    </location>
</feature>
<dbReference type="SUPFAM" id="SSF52172">
    <property type="entry name" value="CheY-like"/>
    <property type="match status" value="1"/>
</dbReference>
<dbReference type="EC" id="2.7.11.1" evidence="1"/>
<evidence type="ECO:0000256" key="1">
    <source>
        <dbReference type="ARBA" id="ARBA00012513"/>
    </source>
</evidence>
<feature type="binding site" evidence="11">
    <location>
        <position position="582"/>
    </location>
    <ligand>
        <name>ATP</name>
        <dbReference type="ChEBI" id="CHEBI:30616"/>
    </ligand>
</feature>